<dbReference type="EMBL" id="AXDC01000049">
    <property type="protein sequence ID" value="ERM90878.1"/>
    <property type="molecule type" value="Genomic_DNA"/>
</dbReference>
<reference evidence="1 2" key="1">
    <citation type="journal article" date="2013" name="Genome Announc.">
        <title>Draft Genome Sequence of an Anaerobic and Extremophilic Bacterium, Caldanaerobacter yonseiensis, Isolated from a Geothermal Hot Stream.</title>
        <authorList>
            <person name="Lee S.J."/>
            <person name="Lee Y.J."/>
            <person name="Park G.S."/>
            <person name="Kim B.C."/>
            <person name="Lee S.J."/>
            <person name="Shin J.H."/>
            <person name="Lee D.W."/>
        </authorList>
    </citation>
    <scope>NUCLEOTIDE SEQUENCE [LARGE SCALE GENOMIC DNA]</scope>
    <source>
        <strain evidence="1 2">KB-1</strain>
    </source>
</reference>
<evidence type="ECO:0000313" key="1">
    <source>
        <dbReference type="EMBL" id="ERM90878.1"/>
    </source>
</evidence>
<gene>
    <name evidence="1" type="ORF">O163_13520</name>
</gene>
<comment type="caution">
    <text evidence="1">The sequence shown here is derived from an EMBL/GenBank/DDBJ whole genome shotgun (WGS) entry which is preliminary data.</text>
</comment>
<dbReference type="AlphaFoldDB" id="U5CLL5"/>
<protein>
    <recommendedName>
        <fullName evidence="3">Nucleotidyl transferase domain-containing protein</fullName>
    </recommendedName>
</protein>
<dbReference type="SUPFAM" id="SSF53448">
    <property type="entry name" value="Nucleotide-diphospho-sugar transferases"/>
    <property type="match status" value="1"/>
</dbReference>
<evidence type="ECO:0000313" key="2">
    <source>
        <dbReference type="Proteomes" id="UP000016856"/>
    </source>
</evidence>
<evidence type="ECO:0008006" key="3">
    <source>
        <dbReference type="Google" id="ProtNLM"/>
    </source>
</evidence>
<name>U5CLL5_CALSX</name>
<organism evidence="1 2">
    <name type="scientific">Caldanaerobacter subterraneus subsp. yonseiensis KB-1</name>
    <dbReference type="NCBI Taxonomy" id="1388761"/>
    <lineage>
        <taxon>Bacteria</taxon>
        <taxon>Bacillati</taxon>
        <taxon>Bacillota</taxon>
        <taxon>Clostridia</taxon>
        <taxon>Thermoanaerobacterales</taxon>
        <taxon>Thermoanaerobacteraceae</taxon>
        <taxon>Caldanaerobacter</taxon>
    </lineage>
</organism>
<dbReference type="InterPro" id="IPR029044">
    <property type="entry name" value="Nucleotide-diphossugar_trans"/>
</dbReference>
<accession>U5CLL5</accession>
<dbReference type="Proteomes" id="UP000016856">
    <property type="component" value="Unassembled WGS sequence"/>
</dbReference>
<proteinExistence type="predicted"/>
<sequence>MMQMITGVIMAGGKGERFWNIKDSDRKSKSRG</sequence>